<keyword evidence="2 4" id="KW-0067">ATP-binding</keyword>
<dbReference type="Pfam" id="PF00005">
    <property type="entry name" value="ABC_tran"/>
    <property type="match status" value="1"/>
</dbReference>
<feature type="domain" description="ABC transporter" evidence="3">
    <location>
        <begin position="3"/>
        <end position="227"/>
    </location>
</feature>
<evidence type="ECO:0000313" key="5">
    <source>
        <dbReference type="Proteomes" id="UP000318080"/>
    </source>
</evidence>
<dbReference type="Proteomes" id="UP000318080">
    <property type="component" value="Unassembled WGS sequence"/>
</dbReference>
<dbReference type="GO" id="GO:0016887">
    <property type="term" value="F:ATP hydrolysis activity"/>
    <property type="evidence" value="ECO:0007669"/>
    <property type="project" value="InterPro"/>
</dbReference>
<dbReference type="PANTHER" id="PTHR43158:SF5">
    <property type="entry name" value="ABC TRANSPORTER, ATP-BINDING PROTEIN"/>
    <property type="match status" value="1"/>
</dbReference>
<accession>A0A540R866</accession>
<dbReference type="EMBL" id="VHIR01000005">
    <property type="protein sequence ID" value="TQE43930.1"/>
    <property type="molecule type" value="Genomic_DNA"/>
</dbReference>
<dbReference type="InterPro" id="IPR003593">
    <property type="entry name" value="AAA+_ATPase"/>
</dbReference>
<dbReference type="Gene3D" id="3.40.50.300">
    <property type="entry name" value="P-loop containing nucleotide triphosphate hydrolases"/>
    <property type="match status" value="1"/>
</dbReference>
<dbReference type="InterPro" id="IPR003439">
    <property type="entry name" value="ABC_transporter-like_ATP-bd"/>
</dbReference>
<comment type="caution">
    <text evidence="4">The sequence shown here is derived from an EMBL/GenBank/DDBJ whole genome shotgun (WGS) entry which is preliminary data.</text>
</comment>
<dbReference type="PROSITE" id="PS50893">
    <property type="entry name" value="ABC_TRANSPORTER_2"/>
    <property type="match status" value="1"/>
</dbReference>
<protein>
    <submittedName>
        <fullName evidence="4">ABC transporter ATP-binding protein</fullName>
    </submittedName>
</protein>
<organism evidence="4 5">
    <name type="scientific">Corynebacterium phoceense</name>
    <dbReference type="NCBI Taxonomy" id="1686286"/>
    <lineage>
        <taxon>Bacteria</taxon>
        <taxon>Bacillati</taxon>
        <taxon>Actinomycetota</taxon>
        <taxon>Actinomycetes</taxon>
        <taxon>Mycobacteriales</taxon>
        <taxon>Corynebacteriaceae</taxon>
        <taxon>Corynebacterium</taxon>
    </lineage>
</organism>
<proteinExistence type="predicted"/>
<evidence type="ECO:0000256" key="1">
    <source>
        <dbReference type="ARBA" id="ARBA00022741"/>
    </source>
</evidence>
<dbReference type="InterPro" id="IPR027417">
    <property type="entry name" value="P-loop_NTPase"/>
</dbReference>
<keyword evidence="1" id="KW-0547">Nucleotide-binding</keyword>
<reference evidence="4 5" key="1">
    <citation type="submission" date="2019-06" db="EMBL/GenBank/DDBJ databases">
        <title>Draft genome of C. phoceense Strain 272.</title>
        <authorList>
            <person name="Pacheco L.G.C."/>
            <person name="Barberis C.M."/>
            <person name="Almuzara M.N."/>
            <person name="Traglia G.M."/>
            <person name="Santos C.S."/>
            <person name="Rocha D.J.P.G."/>
            <person name="Aguiar E.R.G.R."/>
            <person name="Vay C.A."/>
        </authorList>
    </citation>
    <scope>NUCLEOTIDE SEQUENCE [LARGE SCALE GENOMIC DNA]</scope>
    <source>
        <strain evidence="4 5">272</strain>
    </source>
</reference>
<evidence type="ECO:0000313" key="4">
    <source>
        <dbReference type="EMBL" id="TQE43930.1"/>
    </source>
</evidence>
<dbReference type="RefSeq" id="WP_141628766.1">
    <property type="nucleotide sequence ID" value="NZ_VHIR01000005.1"/>
</dbReference>
<name>A0A540R866_9CORY</name>
<evidence type="ECO:0000256" key="2">
    <source>
        <dbReference type="ARBA" id="ARBA00022840"/>
    </source>
</evidence>
<sequence>MIVTTHHAAKSFKKKEVLRDVELQLEESRIYGLVGRNGTGKSTLLSLLAGQARYDGDIKVFGHEPFDNEAVMDDIVFTGVDTPYPANWSFKAILDVASKRYPHWDQATADHLLETFALDVKTSHSKASRGQRSMLAIVIALAARAPLTLLDEPYLGLDVQNRDLFYRELVAAQEANPRTIVIASHDLEASAKLVDCYLVLRDGVIRTLESERLDDALVSLTVANPVPPELSDAALATEFLGSSTRVVVRRGVADGSPVALEDAVALAMGGSDV</sequence>
<evidence type="ECO:0000259" key="3">
    <source>
        <dbReference type="PROSITE" id="PS50893"/>
    </source>
</evidence>
<keyword evidence="5" id="KW-1185">Reference proteome</keyword>
<dbReference type="SMART" id="SM00382">
    <property type="entry name" value="AAA"/>
    <property type="match status" value="1"/>
</dbReference>
<dbReference type="SUPFAM" id="SSF52540">
    <property type="entry name" value="P-loop containing nucleoside triphosphate hydrolases"/>
    <property type="match status" value="1"/>
</dbReference>
<dbReference type="GO" id="GO:0005524">
    <property type="term" value="F:ATP binding"/>
    <property type="evidence" value="ECO:0007669"/>
    <property type="project" value="UniProtKB-KW"/>
</dbReference>
<dbReference type="PANTHER" id="PTHR43158">
    <property type="entry name" value="SKFA PEPTIDE EXPORT ATP-BINDING PROTEIN SKFE"/>
    <property type="match status" value="1"/>
</dbReference>
<dbReference type="STRING" id="1686286.GCA_900092335_00864"/>
<dbReference type="AlphaFoldDB" id="A0A540R866"/>
<gene>
    <name evidence="4" type="ORF">EJK80_05230</name>
</gene>